<name>C3X1A2_9BURK</name>
<dbReference type="SUPFAM" id="SSF55729">
    <property type="entry name" value="Acyl-CoA N-acyltransferases (Nat)"/>
    <property type="match status" value="1"/>
</dbReference>
<dbReference type="InterPro" id="IPR016181">
    <property type="entry name" value="Acyl_CoA_acyltransferase"/>
</dbReference>
<dbReference type="CDD" id="cd04301">
    <property type="entry name" value="NAT_SF"/>
    <property type="match status" value="1"/>
</dbReference>
<dbReference type="RefSeq" id="WP_005875730.1">
    <property type="nucleotide sequence ID" value="NZ_CABMNL010000001.1"/>
</dbReference>
<dbReference type="AlphaFoldDB" id="C3X1A2"/>
<dbReference type="InterPro" id="IPR000182">
    <property type="entry name" value="GNAT_dom"/>
</dbReference>
<dbReference type="Proteomes" id="UP000003973">
    <property type="component" value="Unassembled WGS sequence"/>
</dbReference>
<comment type="caution">
    <text evidence="4">The sequence shown here is derived from an EMBL/GenBank/DDBJ whole genome shotgun (WGS) entry which is preliminary data.</text>
</comment>
<keyword evidence="2" id="KW-0012">Acyltransferase</keyword>
<dbReference type="PANTHER" id="PTHR43420">
    <property type="entry name" value="ACETYLTRANSFERASE"/>
    <property type="match status" value="1"/>
</dbReference>
<dbReference type="EMBL" id="ACDP02000029">
    <property type="protein sequence ID" value="EEO26988.1"/>
    <property type="molecule type" value="Genomic_DNA"/>
</dbReference>
<dbReference type="Gene3D" id="3.40.630.30">
    <property type="match status" value="1"/>
</dbReference>
<dbReference type="eggNOG" id="COG0456">
    <property type="taxonomic scope" value="Bacteria"/>
</dbReference>
<evidence type="ECO:0000313" key="5">
    <source>
        <dbReference type="Proteomes" id="UP000003973"/>
    </source>
</evidence>
<gene>
    <name evidence="4" type="ORF">OFAG_00141</name>
</gene>
<evidence type="ECO:0000313" key="4">
    <source>
        <dbReference type="EMBL" id="EEO26988.1"/>
    </source>
</evidence>
<dbReference type="InterPro" id="IPR050680">
    <property type="entry name" value="YpeA/RimI_acetyltransf"/>
</dbReference>
<dbReference type="Pfam" id="PF00583">
    <property type="entry name" value="Acetyltransf_1"/>
    <property type="match status" value="1"/>
</dbReference>
<sequence>MLRKASEKDISRIAEILIFAKRVSYRPIFEDDKVSFNIMQVLTEAENLKKPDGLDGVFVYDDGIVRAMMKRQFAGKTVKLCELFVDPFFQHNGIGGKILASLVDEARKNHCSDVYLWVLEKNVQARNFYEKHGFVFKGIREEFADTGRYKMKYVMPLE</sequence>
<keyword evidence="1" id="KW-0808">Transferase</keyword>
<evidence type="ECO:0000256" key="1">
    <source>
        <dbReference type="ARBA" id="ARBA00022679"/>
    </source>
</evidence>
<dbReference type="GO" id="GO:0016747">
    <property type="term" value="F:acyltransferase activity, transferring groups other than amino-acyl groups"/>
    <property type="evidence" value="ECO:0007669"/>
    <property type="project" value="InterPro"/>
</dbReference>
<organism evidence="4 5">
    <name type="scientific">Oxalobacter paraformigenes</name>
    <dbReference type="NCBI Taxonomy" id="556268"/>
    <lineage>
        <taxon>Bacteria</taxon>
        <taxon>Pseudomonadati</taxon>
        <taxon>Pseudomonadota</taxon>
        <taxon>Betaproteobacteria</taxon>
        <taxon>Burkholderiales</taxon>
        <taxon>Oxalobacteraceae</taxon>
        <taxon>Oxalobacter</taxon>
    </lineage>
</organism>
<evidence type="ECO:0000256" key="2">
    <source>
        <dbReference type="ARBA" id="ARBA00023315"/>
    </source>
</evidence>
<reference evidence="4" key="1">
    <citation type="submission" date="2011-10" db="EMBL/GenBank/DDBJ databases">
        <title>The Genome Sequence of Oxalobacter formigenes HOxBLS.</title>
        <authorList>
            <consortium name="The Broad Institute Genome Sequencing Platform"/>
            <person name="Earl A."/>
            <person name="Ward D."/>
            <person name="Feldgarden M."/>
            <person name="Gevers D."/>
            <person name="Allison M.J."/>
            <person name="Humphrey S."/>
            <person name="Young S.K."/>
            <person name="Zeng Q."/>
            <person name="Gargeya S."/>
            <person name="Fitzgerald M."/>
            <person name="Haas B."/>
            <person name="Abouelleil A."/>
            <person name="Alvarado L."/>
            <person name="Arachchi H.M."/>
            <person name="Berlin A."/>
            <person name="Brown A."/>
            <person name="Chapman S.B."/>
            <person name="Chen Z."/>
            <person name="Dunbar C."/>
            <person name="Freedman E."/>
            <person name="Gearin G."/>
            <person name="Goldberg J."/>
            <person name="Griggs A."/>
            <person name="Gujja S."/>
            <person name="Heiman D."/>
            <person name="Howarth C."/>
            <person name="Larson L."/>
            <person name="Lui A."/>
            <person name="MacDonald P.J.P."/>
            <person name="Montmayeur A."/>
            <person name="Murphy C."/>
            <person name="Neiman D."/>
            <person name="Pearson M."/>
            <person name="Priest M."/>
            <person name="Roberts A."/>
            <person name="Saif S."/>
            <person name="Shea T."/>
            <person name="Shenoy N."/>
            <person name="Sisk P."/>
            <person name="Stolte C."/>
            <person name="Sykes S."/>
            <person name="Wortman J."/>
            <person name="Nusbaum C."/>
            <person name="Birren B."/>
        </authorList>
    </citation>
    <scope>NUCLEOTIDE SEQUENCE [LARGE SCALE GENOMIC DNA]</scope>
    <source>
        <strain evidence="4">HOxBLS</strain>
    </source>
</reference>
<proteinExistence type="predicted"/>
<dbReference type="HOGENOM" id="CLU_013985_18_6_4"/>
<evidence type="ECO:0000259" key="3">
    <source>
        <dbReference type="PROSITE" id="PS51186"/>
    </source>
</evidence>
<feature type="domain" description="N-acetyltransferase" evidence="3">
    <location>
        <begin position="1"/>
        <end position="156"/>
    </location>
</feature>
<dbReference type="PROSITE" id="PS51186">
    <property type="entry name" value="GNAT"/>
    <property type="match status" value="1"/>
</dbReference>
<protein>
    <recommendedName>
        <fullName evidence="3">N-acetyltransferase domain-containing protein</fullName>
    </recommendedName>
</protein>
<accession>C3X1A2</accession>
<keyword evidence="5" id="KW-1185">Reference proteome</keyword>